<evidence type="ECO:0000259" key="6">
    <source>
        <dbReference type="Pfam" id="PF17137"/>
    </source>
</evidence>
<dbReference type="InterPro" id="IPR000322">
    <property type="entry name" value="Glyco_hydro_31_TIM"/>
</dbReference>
<feature type="domain" description="Glycosyl hydrolase family 31 C-terminal" evidence="7">
    <location>
        <begin position="661"/>
        <end position="747"/>
    </location>
</feature>
<evidence type="ECO:0000259" key="7">
    <source>
        <dbReference type="Pfam" id="PF21365"/>
    </source>
</evidence>
<dbReference type="InterPro" id="IPR013780">
    <property type="entry name" value="Glyco_hydro_b"/>
</dbReference>
<evidence type="ECO:0000256" key="2">
    <source>
        <dbReference type="RuleBase" id="RU361185"/>
    </source>
</evidence>
<organism evidence="8 9">
    <name type="scientific">Kitasatospora viridis</name>
    <dbReference type="NCBI Taxonomy" id="281105"/>
    <lineage>
        <taxon>Bacteria</taxon>
        <taxon>Bacillati</taxon>
        <taxon>Actinomycetota</taxon>
        <taxon>Actinomycetes</taxon>
        <taxon>Kitasatosporales</taxon>
        <taxon>Streptomycetaceae</taxon>
        <taxon>Kitasatospora</taxon>
    </lineage>
</organism>
<dbReference type="PANTHER" id="PTHR43863:SF2">
    <property type="entry name" value="MALTASE-GLUCOAMYLASE"/>
    <property type="match status" value="1"/>
</dbReference>
<dbReference type="AlphaFoldDB" id="A0A561UPG2"/>
<dbReference type="Pfam" id="PF21365">
    <property type="entry name" value="Glyco_hydro_31_3rd"/>
    <property type="match status" value="1"/>
</dbReference>
<dbReference type="Pfam" id="PF13802">
    <property type="entry name" value="Gal_mutarotas_2"/>
    <property type="match status" value="1"/>
</dbReference>
<evidence type="ECO:0000259" key="5">
    <source>
        <dbReference type="Pfam" id="PF13802"/>
    </source>
</evidence>
<evidence type="ECO:0000256" key="3">
    <source>
        <dbReference type="SAM" id="MobiDB-lite"/>
    </source>
</evidence>
<dbReference type="SUPFAM" id="SSF51445">
    <property type="entry name" value="(Trans)glycosidases"/>
    <property type="match status" value="1"/>
</dbReference>
<feature type="region of interest" description="Disordered" evidence="3">
    <location>
        <begin position="62"/>
        <end position="88"/>
    </location>
</feature>
<accession>A0A561UPG2</accession>
<dbReference type="GO" id="GO:0005975">
    <property type="term" value="P:carbohydrate metabolic process"/>
    <property type="evidence" value="ECO:0007669"/>
    <property type="project" value="InterPro"/>
</dbReference>
<feature type="domain" description="DUF5110" evidence="6">
    <location>
        <begin position="765"/>
        <end position="837"/>
    </location>
</feature>
<dbReference type="Gene3D" id="2.60.40.1180">
    <property type="entry name" value="Golgi alpha-mannosidase II"/>
    <property type="match status" value="2"/>
</dbReference>
<dbReference type="EMBL" id="VIWT01000001">
    <property type="protein sequence ID" value="TWG01257.1"/>
    <property type="molecule type" value="Genomic_DNA"/>
</dbReference>
<feature type="domain" description="Glycoside hydrolase family 31 N-terminal" evidence="5">
    <location>
        <begin position="206"/>
        <end position="364"/>
    </location>
</feature>
<evidence type="ECO:0000259" key="4">
    <source>
        <dbReference type="Pfam" id="PF01055"/>
    </source>
</evidence>
<dbReference type="Pfam" id="PF17137">
    <property type="entry name" value="DUF5110"/>
    <property type="match status" value="1"/>
</dbReference>
<name>A0A561UPG2_9ACTN</name>
<dbReference type="InterPro" id="IPR051816">
    <property type="entry name" value="Glycosyl_Hydrolase_31"/>
</dbReference>
<dbReference type="Gene3D" id="2.60.40.1760">
    <property type="entry name" value="glycosyl hydrolase (family 31)"/>
    <property type="match status" value="1"/>
</dbReference>
<sequence>MRTPPRRSTTAPPTPGRWPLAALTAVLAVLCALLGGQLPARAATPSAGTLALNGTHEVDWQGHSYASGSVPDPSHCPTQAQDPTGQTCDHFDLTVDVPASHWADDPDGGVPVSIKWPDPTMEFDLYIYDTTGHEVAEAAMGADPSVAVIPNASGTYHVLVVPYSVTNSGYTATATIPQATTVGKATAISRAADGSYAIQAGKAVARIDFTSADVFRLQLAPDGTFTDPGGKEMIPDPPSTSKDTRQFDHGDYWGIGTKDLTLRAYKNPLRFALYRADNRTVVWQETRGLTWTADAMQQTLARGPQEQFFGAGEQNGSLSHRDQSVHVANDYNWNEGGYNNSQPFYLSSNGYGVFRDTFAPGLYDFGDPVRTSEQESRFDGWFMASPGKPDLKTVIGQYTDLVGKPFMPPVYGLEPGDSDCYLNNANRGQRHTLDALKVADGYTANQTPLGWMLVNDGYGCGYENLQQVGQGLRDHHMQLGLWTSTGLPNQGQEVQAGVRVRKLDVGWVGPGYQFALDGCMQAKQGIEQNSDARGFVWLPVSWAGAQRCGVLWSGDQTGTYDYVRWQIPTYAGATMSGIAYDTGDVGGIFGSDPRVETRDLEWKTFIPTIMTMDGWAATDKQPWQFGEPYTSVNNKYLQLKERLLPYLYTLAAQAHRSGVGAVRPLVLDYPNDPNTWGDAAKYEFLSGDDFLVAPVYDSSNTRNGIYLPAGTWVDYWTGKTYQGPTTINGYQAPLDTLPLFVKAGAVVPMWPQGTLSWQTRDTSKLDYDIYAQGDSQFSLYEDDGTTRAYQQGASATQQVTVRAAGQGHGATEITVGPSVGSYTGKPVARSYGFSIHVGAAPAVVLLDHRPLPASAWSWDQATGTVHLTTPAESTGSGFSLLLAGAGGLGR</sequence>
<dbReference type="RefSeq" id="WP_342795318.1">
    <property type="nucleotide sequence ID" value="NZ_BAAAMZ010000030.1"/>
</dbReference>
<evidence type="ECO:0000256" key="1">
    <source>
        <dbReference type="ARBA" id="ARBA00007806"/>
    </source>
</evidence>
<dbReference type="InterPro" id="IPR025887">
    <property type="entry name" value="Glyco_hydro_31_N_dom"/>
</dbReference>
<protein>
    <submittedName>
        <fullName evidence="8">Galactose mutarotase-like protein</fullName>
    </submittedName>
</protein>
<evidence type="ECO:0000313" key="8">
    <source>
        <dbReference type="EMBL" id="TWG01257.1"/>
    </source>
</evidence>
<gene>
    <name evidence="8" type="ORF">FHX73_115149</name>
</gene>
<dbReference type="Gene3D" id="3.20.20.80">
    <property type="entry name" value="Glycosidases"/>
    <property type="match status" value="1"/>
</dbReference>
<dbReference type="CDD" id="cd14752">
    <property type="entry name" value="GH31_N"/>
    <property type="match status" value="1"/>
</dbReference>
<dbReference type="InterPro" id="IPR048395">
    <property type="entry name" value="Glyco_hydro_31_C"/>
</dbReference>
<comment type="similarity">
    <text evidence="1 2">Belongs to the glycosyl hydrolase 31 family.</text>
</comment>
<feature type="region of interest" description="Disordered" evidence="3">
    <location>
        <begin position="226"/>
        <end position="247"/>
    </location>
</feature>
<proteinExistence type="inferred from homology"/>
<feature type="domain" description="Glycoside hydrolase family 31 TIM barrel" evidence="4">
    <location>
        <begin position="523"/>
        <end position="650"/>
    </location>
</feature>
<keyword evidence="2" id="KW-0326">Glycosidase</keyword>
<keyword evidence="2" id="KW-0378">Hydrolase</keyword>
<feature type="compositionally biased region" description="Polar residues" evidence="3">
    <location>
        <begin position="76"/>
        <end position="87"/>
    </location>
</feature>
<dbReference type="Gene3D" id="2.60.120.380">
    <property type="match status" value="1"/>
</dbReference>
<dbReference type="InterPro" id="IPR033403">
    <property type="entry name" value="DUF5110"/>
</dbReference>
<dbReference type="PANTHER" id="PTHR43863">
    <property type="entry name" value="HYDROLASE, PUTATIVE (AFU_ORTHOLOGUE AFUA_1G03140)-RELATED"/>
    <property type="match status" value="1"/>
</dbReference>
<dbReference type="Proteomes" id="UP000317940">
    <property type="component" value="Unassembled WGS sequence"/>
</dbReference>
<dbReference type="GO" id="GO:0004553">
    <property type="term" value="F:hydrolase activity, hydrolyzing O-glycosyl compounds"/>
    <property type="evidence" value="ECO:0007669"/>
    <property type="project" value="InterPro"/>
</dbReference>
<evidence type="ECO:0000313" key="9">
    <source>
        <dbReference type="Proteomes" id="UP000317940"/>
    </source>
</evidence>
<comment type="caution">
    <text evidence="8">The sequence shown here is derived from an EMBL/GenBank/DDBJ whole genome shotgun (WGS) entry which is preliminary data.</text>
</comment>
<dbReference type="InterPro" id="IPR017853">
    <property type="entry name" value="GH"/>
</dbReference>
<dbReference type="InterPro" id="IPR011013">
    <property type="entry name" value="Gal_mutarotase_sf_dom"/>
</dbReference>
<dbReference type="GO" id="GO:0030246">
    <property type="term" value="F:carbohydrate binding"/>
    <property type="evidence" value="ECO:0007669"/>
    <property type="project" value="InterPro"/>
</dbReference>
<reference evidence="8 9" key="1">
    <citation type="submission" date="2019-06" db="EMBL/GenBank/DDBJ databases">
        <title>Sequencing the genomes of 1000 actinobacteria strains.</title>
        <authorList>
            <person name="Klenk H.-P."/>
        </authorList>
    </citation>
    <scope>NUCLEOTIDE SEQUENCE [LARGE SCALE GENOMIC DNA]</scope>
    <source>
        <strain evidence="8 9">DSM 44826</strain>
    </source>
</reference>
<keyword evidence="9" id="KW-1185">Reference proteome</keyword>
<dbReference type="SUPFAM" id="SSF51011">
    <property type="entry name" value="Glycosyl hydrolase domain"/>
    <property type="match status" value="1"/>
</dbReference>
<dbReference type="Pfam" id="PF01055">
    <property type="entry name" value="Glyco_hydro_31_2nd"/>
    <property type="match status" value="1"/>
</dbReference>
<dbReference type="SUPFAM" id="SSF74650">
    <property type="entry name" value="Galactose mutarotase-like"/>
    <property type="match status" value="1"/>
</dbReference>